<dbReference type="Gene3D" id="3.30.200.20">
    <property type="entry name" value="Phosphorylase Kinase, domain 1"/>
    <property type="match status" value="1"/>
</dbReference>
<evidence type="ECO:0000256" key="1">
    <source>
        <dbReference type="ARBA" id="ARBA00022527"/>
    </source>
</evidence>
<name>A0A835WPJ8_9CHLO</name>
<dbReference type="AlphaFoldDB" id="A0A835WPJ8"/>
<evidence type="ECO:0000256" key="2">
    <source>
        <dbReference type="ARBA" id="ARBA00022679"/>
    </source>
</evidence>
<protein>
    <recommendedName>
        <fullName evidence="9">Protein kinase domain-containing protein</fullName>
    </recommendedName>
</protein>
<feature type="region of interest" description="Disordered" evidence="8">
    <location>
        <begin position="537"/>
        <end position="593"/>
    </location>
</feature>
<evidence type="ECO:0000256" key="3">
    <source>
        <dbReference type="ARBA" id="ARBA00022741"/>
    </source>
</evidence>
<dbReference type="GO" id="GO:0004674">
    <property type="term" value="F:protein serine/threonine kinase activity"/>
    <property type="evidence" value="ECO:0007669"/>
    <property type="project" value="UniProtKB-KW"/>
</dbReference>
<evidence type="ECO:0000313" key="11">
    <source>
        <dbReference type="Proteomes" id="UP000613740"/>
    </source>
</evidence>
<evidence type="ECO:0000313" key="10">
    <source>
        <dbReference type="EMBL" id="KAG2451315.1"/>
    </source>
</evidence>
<feature type="binding site" evidence="6">
    <location>
        <position position="251"/>
    </location>
    <ligand>
        <name>ATP</name>
        <dbReference type="ChEBI" id="CHEBI:30616"/>
    </ligand>
</feature>
<evidence type="ECO:0000259" key="9">
    <source>
        <dbReference type="PROSITE" id="PS50011"/>
    </source>
</evidence>
<keyword evidence="1" id="KW-0723">Serine/threonine-protein kinase</keyword>
<dbReference type="InterPro" id="IPR017441">
    <property type="entry name" value="Protein_kinase_ATP_BS"/>
</dbReference>
<keyword evidence="2" id="KW-0808">Transferase</keyword>
<dbReference type="PANTHER" id="PTHR44329">
    <property type="entry name" value="SERINE/THREONINE-PROTEIN KINASE TNNI3K-RELATED"/>
    <property type="match status" value="1"/>
</dbReference>
<dbReference type="GO" id="GO:0005524">
    <property type="term" value="F:ATP binding"/>
    <property type="evidence" value="ECO:0007669"/>
    <property type="project" value="UniProtKB-UniRule"/>
</dbReference>
<dbReference type="PROSITE" id="PS00107">
    <property type="entry name" value="PROTEIN_KINASE_ATP"/>
    <property type="match status" value="1"/>
</dbReference>
<gene>
    <name evidence="10" type="ORF">HYH02_003921</name>
</gene>
<dbReference type="InterPro" id="IPR051681">
    <property type="entry name" value="Ser/Thr_Kinases-Pseudokinases"/>
</dbReference>
<keyword evidence="3 6" id="KW-0547">Nucleotide-binding</keyword>
<evidence type="ECO:0000256" key="5">
    <source>
        <dbReference type="ARBA" id="ARBA00022840"/>
    </source>
</evidence>
<evidence type="ECO:0000256" key="4">
    <source>
        <dbReference type="ARBA" id="ARBA00022777"/>
    </source>
</evidence>
<keyword evidence="4" id="KW-0418">Kinase</keyword>
<evidence type="ECO:0000256" key="7">
    <source>
        <dbReference type="SAM" id="Coils"/>
    </source>
</evidence>
<reference evidence="10" key="1">
    <citation type="journal article" date="2020" name="bioRxiv">
        <title>Comparative genomics of Chlamydomonas.</title>
        <authorList>
            <person name="Craig R.J."/>
            <person name="Hasan A.R."/>
            <person name="Ness R.W."/>
            <person name="Keightley P.D."/>
        </authorList>
    </citation>
    <scope>NUCLEOTIDE SEQUENCE</scope>
    <source>
        <strain evidence="10">CCAP 11/173</strain>
    </source>
</reference>
<dbReference type="SMART" id="SM00220">
    <property type="entry name" value="S_TKc"/>
    <property type="match status" value="1"/>
</dbReference>
<dbReference type="PROSITE" id="PS00108">
    <property type="entry name" value="PROTEIN_KINASE_ST"/>
    <property type="match status" value="1"/>
</dbReference>
<dbReference type="PANTHER" id="PTHR44329:SF261">
    <property type="entry name" value="ZINC FINGER CONTAINING PROTEIN KINASE-RELATED"/>
    <property type="match status" value="1"/>
</dbReference>
<keyword evidence="7" id="KW-0175">Coiled coil</keyword>
<organism evidence="10 11">
    <name type="scientific">Chlamydomonas schloesseri</name>
    <dbReference type="NCBI Taxonomy" id="2026947"/>
    <lineage>
        <taxon>Eukaryota</taxon>
        <taxon>Viridiplantae</taxon>
        <taxon>Chlorophyta</taxon>
        <taxon>core chlorophytes</taxon>
        <taxon>Chlorophyceae</taxon>
        <taxon>CS clade</taxon>
        <taxon>Chlamydomonadales</taxon>
        <taxon>Chlamydomonadaceae</taxon>
        <taxon>Chlamydomonas</taxon>
    </lineage>
</organism>
<dbReference type="InterPro" id="IPR000719">
    <property type="entry name" value="Prot_kinase_dom"/>
</dbReference>
<evidence type="ECO:0000256" key="6">
    <source>
        <dbReference type="PROSITE-ProRule" id="PRU10141"/>
    </source>
</evidence>
<dbReference type="Gene3D" id="1.10.510.10">
    <property type="entry name" value="Transferase(Phosphotransferase) domain 1"/>
    <property type="match status" value="1"/>
</dbReference>
<dbReference type="EMBL" id="JAEHOD010000008">
    <property type="protein sequence ID" value="KAG2451315.1"/>
    <property type="molecule type" value="Genomic_DNA"/>
</dbReference>
<dbReference type="InterPro" id="IPR001245">
    <property type="entry name" value="Ser-Thr/Tyr_kinase_cat_dom"/>
</dbReference>
<feature type="compositionally biased region" description="Basic and acidic residues" evidence="8">
    <location>
        <begin position="561"/>
        <end position="585"/>
    </location>
</feature>
<dbReference type="InterPro" id="IPR008271">
    <property type="entry name" value="Ser/Thr_kinase_AS"/>
</dbReference>
<comment type="caution">
    <text evidence="10">The sequence shown here is derived from an EMBL/GenBank/DDBJ whole genome shotgun (WGS) entry which is preliminary data.</text>
</comment>
<accession>A0A835WPJ8</accession>
<evidence type="ECO:0000256" key="8">
    <source>
        <dbReference type="SAM" id="MobiDB-lite"/>
    </source>
</evidence>
<feature type="domain" description="Protein kinase" evidence="9">
    <location>
        <begin position="224"/>
        <end position="500"/>
    </location>
</feature>
<dbReference type="SUPFAM" id="SSF56112">
    <property type="entry name" value="Protein kinase-like (PK-like)"/>
    <property type="match status" value="1"/>
</dbReference>
<dbReference type="Proteomes" id="UP000613740">
    <property type="component" value="Unassembled WGS sequence"/>
</dbReference>
<proteinExistence type="predicted"/>
<keyword evidence="5 6" id="KW-0067">ATP-binding</keyword>
<dbReference type="Pfam" id="PF07714">
    <property type="entry name" value="PK_Tyr_Ser-Thr"/>
    <property type="match status" value="1"/>
</dbReference>
<dbReference type="InterPro" id="IPR011009">
    <property type="entry name" value="Kinase-like_dom_sf"/>
</dbReference>
<keyword evidence="11" id="KW-1185">Reference proteome</keyword>
<sequence length="593" mass="62341">MTAGAVVEMSNLKNGAERDAAVQERIDAAARLNALLCAEVERHISTLDRTEQERDAWAAHAKELAQKLVHARKHIARLEQALAAAGAPAAQAGSDVATDNADEDARQVADLLQLEASAVAGPGLGSVSGNKAAERRAAAAALYPASVLSATAETRTAMAAEAAAAAAAAAGGTEGAAASPAVAEGAGPAREQVPVNPTPNQQRVLEALVRRGQSMGWIIDNSEVTLGPVLGEGEFGVTYLGTWRHASVAVKIVRLRHAAELTSFLREVETMSYIRHPNVVPFLGACLSGTDKLSLVTEYMTGGTLADWLHPGGMPAPGTSSGTLTQPVRPLLERLKMAHQVALGMCPLEACRPAVLHRDLKAANVYLDNKGVARVGDFGLSRRLLEEARASLTGETGTYLYMAPEVMRHEVYDSKADVWSWGVLLSECITCAMPYGHTFMTPVQVAMAVSEESLAPEVPASLNEEVKLVLRLACQFEPDLRPDFAALADMLGGAIRHMEAQQSPRPTLLASLQSNLMGGWSAAWGWGTAYPRVHGGKAGAGVKPSAHKRGGVRMPGASEVLAEKEKEQQHGKEHLGAAGKGEDGGKAQGQAHG</sequence>
<dbReference type="CDD" id="cd13999">
    <property type="entry name" value="STKc_MAP3K-like"/>
    <property type="match status" value="1"/>
</dbReference>
<dbReference type="OrthoDB" id="10261027at2759"/>
<feature type="coiled-coil region" evidence="7">
    <location>
        <begin position="47"/>
        <end position="81"/>
    </location>
</feature>
<dbReference type="PROSITE" id="PS50011">
    <property type="entry name" value="PROTEIN_KINASE_DOM"/>
    <property type="match status" value="1"/>
</dbReference>